<evidence type="ECO:0000256" key="1">
    <source>
        <dbReference type="ARBA" id="ARBA00001933"/>
    </source>
</evidence>
<sequence>MNLAEISAVAGINATIGHTPLVRLDRLSTRPDIHIWAKLEEFNPGRSTKDRTAAALVKAGIADGTLSAGVSVIESSSGNLGMALARECLLHGWPFHCVVDPRANPRALAIMKAFGAIVHLVERPDSETGDWLIARRALVHTLLKEIPNSISLDQYSNKAAFDAHAEGTMSEILHDLPNTPDVLMVAMSTTGTIGGCIKKLHEVGAATHVIGVDAQGSVLFGGARGVRTLPGFGAGVVPELATSVHPDEVVRVCDIDAVAGARILVKREGILAGASGGAVVAALLPKIKDLPAGSEVVIILHDAGAAYVDTIFDDAWVLENLGVRALELEQKMAQL</sequence>
<dbReference type="PATRIC" id="fig|1121353.3.peg.63"/>
<dbReference type="HOGENOM" id="CLU_021018_1_0_11"/>
<dbReference type="SUPFAM" id="SSF53686">
    <property type="entry name" value="Tryptophan synthase beta subunit-like PLP-dependent enzymes"/>
    <property type="match status" value="1"/>
</dbReference>
<dbReference type="RefSeq" id="WP_015649973.1">
    <property type="nucleotide sequence ID" value="NC_020506.1"/>
</dbReference>
<organism evidence="4 5">
    <name type="scientific">Corynebacterium callunae DSM 20147</name>
    <dbReference type="NCBI Taxonomy" id="1121353"/>
    <lineage>
        <taxon>Bacteria</taxon>
        <taxon>Bacillati</taxon>
        <taxon>Actinomycetota</taxon>
        <taxon>Actinomycetes</taxon>
        <taxon>Mycobacteriales</taxon>
        <taxon>Corynebacteriaceae</taxon>
        <taxon>Corynebacterium</taxon>
    </lineage>
</organism>
<dbReference type="InterPro" id="IPR036052">
    <property type="entry name" value="TrpB-like_PALP_sf"/>
</dbReference>
<evidence type="ECO:0000313" key="4">
    <source>
        <dbReference type="EMBL" id="AGG65516.1"/>
    </source>
</evidence>
<dbReference type="EMBL" id="CP004354">
    <property type="protein sequence ID" value="AGG65516.1"/>
    <property type="molecule type" value="Genomic_DNA"/>
</dbReference>
<name>M1TMG7_9CORY</name>
<protein>
    <submittedName>
        <fullName evidence="4">Cystathionine beta-synthase</fullName>
    </submittedName>
</protein>
<keyword evidence="5" id="KW-1185">Reference proteome</keyword>
<evidence type="ECO:0000313" key="5">
    <source>
        <dbReference type="Proteomes" id="UP000011760"/>
    </source>
</evidence>
<feature type="domain" description="Tryptophan synthase beta chain-like PALP" evidence="3">
    <location>
        <begin position="14"/>
        <end position="301"/>
    </location>
</feature>
<gene>
    <name evidence="4" type="ORF">H924_00280</name>
</gene>
<dbReference type="OrthoDB" id="5176350at2"/>
<proteinExistence type="predicted"/>
<keyword evidence="2" id="KW-0663">Pyridoxal phosphate</keyword>
<dbReference type="Gene3D" id="3.40.50.1100">
    <property type="match status" value="2"/>
</dbReference>
<dbReference type="Pfam" id="PF00291">
    <property type="entry name" value="PALP"/>
    <property type="match status" value="1"/>
</dbReference>
<evidence type="ECO:0000256" key="2">
    <source>
        <dbReference type="ARBA" id="ARBA00022898"/>
    </source>
</evidence>
<dbReference type="Proteomes" id="UP000011760">
    <property type="component" value="Chromosome"/>
</dbReference>
<dbReference type="AlphaFoldDB" id="M1TMG7"/>
<evidence type="ECO:0000259" key="3">
    <source>
        <dbReference type="Pfam" id="PF00291"/>
    </source>
</evidence>
<reference evidence="4 5" key="1">
    <citation type="submission" date="2013-02" db="EMBL/GenBank/DDBJ databases">
        <title>The complete genome sequence of Corynebacterium callunae DSM 20147.</title>
        <authorList>
            <person name="Ruckert C."/>
            <person name="Albersmeier A."/>
            <person name="Kalinowski J."/>
        </authorList>
    </citation>
    <scope>NUCLEOTIDE SEQUENCE [LARGE SCALE GENOMIC DNA]</scope>
    <source>
        <strain evidence="4 5">DSM 20147</strain>
    </source>
</reference>
<accession>M1TMG7</accession>
<dbReference type="KEGG" id="ccn:H924_00280"/>
<dbReference type="eggNOG" id="COG0031">
    <property type="taxonomic scope" value="Bacteria"/>
</dbReference>
<dbReference type="InterPro" id="IPR050214">
    <property type="entry name" value="Cys_Synth/Cystath_Beta-Synth"/>
</dbReference>
<dbReference type="PANTHER" id="PTHR10314">
    <property type="entry name" value="CYSTATHIONINE BETA-SYNTHASE"/>
    <property type="match status" value="1"/>
</dbReference>
<dbReference type="GO" id="GO:1901605">
    <property type="term" value="P:alpha-amino acid metabolic process"/>
    <property type="evidence" value="ECO:0007669"/>
    <property type="project" value="UniProtKB-ARBA"/>
</dbReference>
<dbReference type="InterPro" id="IPR001926">
    <property type="entry name" value="TrpB-like_PALP"/>
</dbReference>
<dbReference type="STRING" id="1121353.H924_00280"/>
<dbReference type="CDD" id="cd01561">
    <property type="entry name" value="CBS_like"/>
    <property type="match status" value="1"/>
</dbReference>
<comment type="cofactor">
    <cofactor evidence="1">
        <name>pyridoxal 5'-phosphate</name>
        <dbReference type="ChEBI" id="CHEBI:597326"/>
    </cofactor>
</comment>